<dbReference type="EMBL" id="AGNL01041052">
    <property type="protein sequence ID" value="EJK51765.1"/>
    <property type="molecule type" value="Genomic_DNA"/>
</dbReference>
<feature type="region of interest" description="Disordered" evidence="1">
    <location>
        <begin position="55"/>
        <end position="89"/>
    </location>
</feature>
<gene>
    <name evidence="2" type="ORF">THAOC_29036</name>
</gene>
<keyword evidence="3" id="KW-1185">Reference proteome</keyword>
<evidence type="ECO:0000256" key="1">
    <source>
        <dbReference type="SAM" id="MobiDB-lite"/>
    </source>
</evidence>
<feature type="non-terminal residue" evidence="2">
    <location>
        <position position="147"/>
    </location>
</feature>
<comment type="caution">
    <text evidence="2">The sequence shown here is derived from an EMBL/GenBank/DDBJ whole genome shotgun (WGS) entry which is preliminary data.</text>
</comment>
<protein>
    <submittedName>
        <fullName evidence="2">Uncharacterized protein</fullName>
    </submittedName>
</protein>
<evidence type="ECO:0000313" key="2">
    <source>
        <dbReference type="EMBL" id="EJK51765.1"/>
    </source>
</evidence>
<feature type="region of interest" description="Disordered" evidence="1">
    <location>
        <begin position="1"/>
        <end position="32"/>
    </location>
</feature>
<reference evidence="2 3" key="1">
    <citation type="journal article" date="2012" name="Genome Biol.">
        <title>Genome and low-iron response of an oceanic diatom adapted to chronic iron limitation.</title>
        <authorList>
            <person name="Lommer M."/>
            <person name="Specht M."/>
            <person name="Roy A.S."/>
            <person name="Kraemer L."/>
            <person name="Andreson R."/>
            <person name="Gutowska M.A."/>
            <person name="Wolf J."/>
            <person name="Bergner S.V."/>
            <person name="Schilhabel M.B."/>
            <person name="Klostermeier U.C."/>
            <person name="Beiko R.G."/>
            <person name="Rosenstiel P."/>
            <person name="Hippler M."/>
            <person name="Laroche J."/>
        </authorList>
    </citation>
    <scope>NUCLEOTIDE SEQUENCE [LARGE SCALE GENOMIC DNA]</scope>
    <source>
        <strain evidence="2 3">CCMP1005</strain>
    </source>
</reference>
<organism evidence="2 3">
    <name type="scientific">Thalassiosira oceanica</name>
    <name type="common">Marine diatom</name>
    <dbReference type="NCBI Taxonomy" id="159749"/>
    <lineage>
        <taxon>Eukaryota</taxon>
        <taxon>Sar</taxon>
        <taxon>Stramenopiles</taxon>
        <taxon>Ochrophyta</taxon>
        <taxon>Bacillariophyta</taxon>
        <taxon>Coscinodiscophyceae</taxon>
        <taxon>Thalassiosirophycidae</taxon>
        <taxon>Thalassiosirales</taxon>
        <taxon>Thalassiosiraceae</taxon>
        <taxon>Thalassiosira</taxon>
    </lineage>
</organism>
<dbReference type="AlphaFoldDB" id="K0REW5"/>
<proteinExistence type="predicted"/>
<accession>K0REW5</accession>
<evidence type="ECO:0000313" key="3">
    <source>
        <dbReference type="Proteomes" id="UP000266841"/>
    </source>
</evidence>
<name>K0REW5_THAOC</name>
<dbReference type="Proteomes" id="UP000266841">
    <property type="component" value="Unassembled WGS sequence"/>
</dbReference>
<sequence>MASSDAASYPRQMRSDRSMCSAKSPTESFNGLIKPTATEDMVMLPSQQFVLPLGIEGPAFHSQERNRPHARQSSGGPIPNFREDKDDHPKLTAEVRKFPLLEGEAEISAVRVEQHESDASVAHPRLGYRSRPIHHWAYCGGSASLVR</sequence>